<dbReference type="InterPro" id="IPR023214">
    <property type="entry name" value="HAD_sf"/>
</dbReference>
<dbReference type="PANTHER" id="PTHR43434">
    <property type="entry name" value="PHOSPHOGLYCOLATE PHOSPHATASE"/>
    <property type="match status" value="1"/>
</dbReference>
<dbReference type="EMBL" id="JAGSNF010000004">
    <property type="protein sequence ID" value="MBR7742738.1"/>
    <property type="molecule type" value="Genomic_DNA"/>
</dbReference>
<dbReference type="NCBIfam" id="TIGR01509">
    <property type="entry name" value="HAD-SF-IA-v3"/>
    <property type="match status" value="1"/>
</dbReference>
<dbReference type="PANTHER" id="PTHR43434:SF16">
    <property type="entry name" value="BLL8046 PROTEIN"/>
    <property type="match status" value="1"/>
</dbReference>
<dbReference type="CDD" id="cd07505">
    <property type="entry name" value="HAD_BPGM-like"/>
    <property type="match status" value="1"/>
</dbReference>
<dbReference type="GO" id="GO:0005829">
    <property type="term" value="C:cytosol"/>
    <property type="evidence" value="ECO:0007669"/>
    <property type="project" value="TreeGrafter"/>
</dbReference>
<organism evidence="1 2">
    <name type="scientific">Phycicoccus avicenniae</name>
    <dbReference type="NCBI Taxonomy" id="2828860"/>
    <lineage>
        <taxon>Bacteria</taxon>
        <taxon>Bacillati</taxon>
        <taxon>Actinomycetota</taxon>
        <taxon>Actinomycetes</taxon>
        <taxon>Micrococcales</taxon>
        <taxon>Intrasporangiaceae</taxon>
        <taxon>Phycicoccus</taxon>
    </lineage>
</organism>
<reference evidence="1" key="1">
    <citation type="submission" date="2021-04" db="EMBL/GenBank/DDBJ databases">
        <title>Phycicoccus avicenniae sp. nov., a novel endophytic actinomycetes isolated from branch of Avicennia mariana.</title>
        <authorList>
            <person name="Tuo L."/>
        </authorList>
    </citation>
    <scope>NUCLEOTIDE SEQUENCE</scope>
    <source>
        <strain evidence="1">BSK3Z-2</strain>
    </source>
</reference>
<keyword evidence="2" id="KW-1185">Reference proteome</keyword>
<comment type="caution">
    <text evidence="1">The sequence shown here is derived from an EMBL/GenBank/DDBJ whole genome shotgun (WGS) entry which is preliminary data.</text>
</comment>
<evidence type="ECO:0000313" key="1">
    <source>
        <dbReference type="EMBL" id="MBR7742738.1"/>
    </source>
</evidence>
<dbReference type="SFLD" id="SFLDG01129">
    <property type="entry name" value="C1.5:_HAD__Beta-PGM__Phosphata"/>
    <property type="match status" value="1"/>
</dbReference>
<dbReference type="GO" id="GO:0006281">
    <property type="term" value="P:DNA repair"/>
    <property type="evidence" value="ECO:0007669"/>
    <property type="project" value="TreeGrafter"/>
</dbReference>
<dbReference type="InterPro" id="IPR023198">
    <property type="entry name" value="PGP-like_dom2"/>
</dbReference>
<dbReference type="Gene3D" id="3.40.50.1000">
    <property type="entry name" value="HAD superfamily/HAD-like"/>
    <property type="match status" value="1"/>
</dbReference>
<keyword evidence="1" id="KW-0378">Hydrolase</keyword>
<dbReference type="AlphaFoldDB" id="A0A941D6S1"/>
<dbReference type="SUPFAM" id="SSF56784">
    <property type="entry name" value="HAD-like"/>
    <property type="match status" value="1"/>
</dbReference>
<dbReference type="GO" id="GO:0008967">
    <property type="term" value="F:phosphoglycolate phosphatase activity"/>
    <property type="evidence" value="ECO:0007669"/>
    <property type="project" value="TreeGrafter"/>
</dbReference>
<protein>
    <submittedName>
        <fullName evidence="1">HAD family hydrolase</fullName>
    </submittedName>
</protein>
<dbReference type="InterPro" id="IPR006439">
    <property type="entry name" value="HAD-SF_hydro_IA"/>
</dbReference>
<dbReference type="SFLD" id="SFLDS00003">
    <property type="entry name" value="Haloacid_Dehalogenase"/>
    <property type="match status" value="1"/>
</dbReference>
<dbReference type="InterPro" id="IPR050155">
    <property type="entry name" value="HAD-like_hydrolase_sf"/>
</dbReference>
<accession>A0A941D6S1</accession>
<dbReference type="NCBIfam" id="TIGR01549">
    <property type="entry name" value="HAD-SF-IA-v1"/>
    <property type="match status" value="1"/>
</dbReference>
<dbReference type="Proteomes" id="UP000677016">
    <property type="component" value="Unassembled WGS sequence"/>
</dbReference>
<dbReference type="InterPro" id="IPR036412">
    <property type="entry name" value="HAD-like_sf"/>
</dbReference>
<gene>
    <name evidence="1" type="ORF">KC207_05470</name>
</gene>
<name>A0A941D6S1_9MICO</name>
<proteinExistence type="predicted"/>
<dbReference type="RefSeq" id="WP_211601884.1">
    <property type="nucleotide sequence ID" value="NZ_JAGSNF010000004.1"/>
</dbReference>
<dbReference type="Gene3D" id="1.10.150.240">
    <property type="entry name" value="Putative phosphatase, domain 2"/>
    <property type="match status" value="1"/>
</dbReference>
<dbReference type="Pfam" id="PF00702">
    <property type="entry name" value="Hydrolase"/>
    <property type="match status" value="1"/>
</dbReference>
<sequence>MSETAPAVPTRPRAVLLDVDGTLVDSSYVHTLAWWQALREHGRIVPMARIHRAIGLGSDRIVDHLLGEHRSGDDEAVVASHGALVAAWHERMVPLPGARDLLRRCHDEGLTVVLSTSAGARDVAALRAVLDADEYVDAVTTSADAEHSKPATDILETALERIGVPATECVFVGDAVWDVEAARRIAMPCIGLECGGTSAHELREAGAVGTYATPSDLVAHWQDSALAGS</sequence>
<evidence type="ECO:0000313" key="2">
    <source>
        <dbReference type="Proteomes" id="UP000677016"/>
    </source>
</evidence>